<feature type="compositionally biased region" description="Polar residues" evidence="1">
    <location>
        <begin position="127"/>
        <end position="143"/>
    </location>
</feature>
<reference evidence="2" key="2">
    <citation type="submission" date="2014-07" db="EMBL/GenBank/DDBJ databases">
        <authorList>
            <person name="Hull J."/>
        </authorList>
    </citation>
    <scope>NUCLEOTIDE SEQUENCE</scope>
</reference>
<dbReference type="AlphaFoldDB" id="A0A0A9ZEM6"/>
<sequence>MFSSNLTLKATMLAEKVKEKEDNRLAGRYVKIRALLDEAEKAINSSNISRSLKNKLMAKHVKARKALDTGLNVEEVIEMMTLIVSMINQEIRQDKSAIDTTTMEMRRNLDTFYKYDFDKFLEREQMPSRQYPSETSFRTSRPRSQTRERSNMSPLSWRRSPSEGNMRTRTPSPNSSEARGNHHRFHRN</sequence>
<reference evidence="2" key="1">
    <citation type="journal article" date="2014" name="PLoS ONE">
        <title>Transcriptome-Based Identification of ABC Transporters in the Western Tarnished Plant Bug Lygus hesperus.</title>
        <authorList>
            <person name="Hull J.J."/>
            <person name="Chaney K."/>
            <person name="Geib S.M."/>
            <person name="Fabrick J.A."/>
            <person name="Brent C.S."/>
            <person name="Walsh D."/>
            <person name="Lavine L.C."/>
        </authorList>
    </citation>
    <scope>NUCLEOTIDE SEQUENCE</scope>
</reference>
<protein>
    <submittedName>
        <fullName evidence="2">Uncharacterized protein</fullName>
    </submittedName>
</protein>
<gene>
    <name evidence="2" type="ORF">CM83_28623</name>
    <name evidence="3" type="ORF">CM83_28626</name>
</gene>
<dbReference type="EMBL" id="GBHO01000265">
    <property type="protein sequence ID" value="JAG43339.1"/>
    <property type="molecule type" value="Transcribed_RNA"/>
</dbReference>
<evidence type="ECO:0000256" key="1">
    <source>
        <dbReference type="SAM" id="MobiDB-lite"/>
    </source>
</evidence>
<dbReference type="EMBL" id="GBHO01001791">
    <property type="protein sequence ID" value="JAG41813.1"/>
    <property type="molecule type" value="Transcribed_RNA"/>
</dbReference>
<evidence type="ECO:0000313" key="3">
    <source>
        <dbReference type="EMBL" id="JAG43339.1"/>
    </source>
</evidence>
<evidence type="ECO:0000313" key="2">
    <source>
        <dbReference type="EMBL" id="JAG41813.1"/>
    </source>
</evidence>
<feature type="region of interest" description="Disordered" evidence="1">
    <location>
        <begin position="124"/>
        <end position="188"/>
    </location>
</feature>
<proteinExistence type="predicted"/>
<name>A0A0A9ZEM6_LYGHE</name>
<accession>A0A0A9ZEM6</accession>
<organism evidence="2">
    <name type="scientific">Lygus hesperus</name>
    <name type="common">Western plant bug</name>
    <dbReference type="NCBI Taxonomy" id="30085"/>
    <lineage>
        <taxon>Eukaryota</taxon>
        <taxon>Metazoa</taxon>
        <taxon>Ecdysozoa</taxon>
        <taxon>Arthropoda</taxon>
        <taxon>Hexapoda</taxon>
        <taxon>Insecta</taxon>
        <taxon>Pterygota</taxon>
        <taxon>Neoptera</taxon>
        <taxon>Paraneoptera</taxon>
        <taxon>Hemiptera</taxon>
        <taxon>Heteroptera</taxon>
        <taxon>Panheteroptera</taxon>
        <taxon>Cimicomorpha</taxon>
        <taxon>Miridae</taxon>
        <taxon>Mirini</taxon>
        <taxon>Lygus</taxon>
    </lineage>
</organism>
<feature type="compositionally biased region" description="Polar residues" evidence="1">
    <location>
        <begin position="162"/>
        <end position="178"/>
    </location>
</feature>